<keyword evidence="5" id="KW-1185">Reference proteome</keyword>
<accession>A0A6P6AID0</accession>
<feature type="signal peptide" evidence="4">
    <location>
        <begin position="1"/>
        <end position="21"/>
    </location>
</feature>
<dbReference type="PANTHER" id="PTHR46215:SF9">
    <property type="entry name" value="DIRIGENT PROTEIN 25"/>
    <property type="match status" value="1"/>
</dbReference>
<dbReference type="RefSeq" id="XP_022764558.1">
    <property type="nucleotide sequence ID" value="XM_022908823.1"/>
</dbReference>
<dbReference type="InterPro" id="IPR044859">
    <property type="entry name" value="Allene_oxi_cyc_Dirigent"/>
</dbReference>
<evidence type="ECO:0000256" key="1">
    <source>
        <dbReference type="ARBA" id="ARBA00010746"/>
    </source>
</evidence>
<evidence type="ECO:0000256" key="3">
    <source>
        <dbReference type="ARBA" id="ARBA00022525"/>
    </source>
</evidence>
<dbReference type="Gene3D" id="2.40.480.10">
    <property type="entry name" value="Allene oxide cyclase-like"/>
    <property type="match status" value="1"/>
</dbReference>
<dbReference type="GeneID" id="111309821"/>
<dbReference type="KEGG" id="dzi:111309821"/>
<keyword evidence="3 4" id="KW-0964">Secreted</keyword>
<proteinExistence type="inferred from homology"/>
<comment type="similarity">
    <text evidence="1 4">Belongs to the plant dirigent protein family.</text>
</comment>
<comment type="subcellular location">
    <subcellularLocation>
        <location evidence="4">Secreted</location>
        <location evidence="4">Extracellular space</location>
        <location evidence="4">Apoplast</location>
    </subcellularLocation>
</comment>
<gene>
    <name evidence="6" type="primary">LOC111309821</name>
</gene>
<sequence>MESYKLISILLIFTIAFSTSARMLDEQPSNPSNAVVTPVTNVPQLPTPLGTQPSPSVAAATGVNVANPDPDHTLTFYMHDILGGSNPTALAVTGVVSNPAINGQLPFAKPNGANLPVSNGINQNSGNTGLINNNNIPFLTGLSGNTQAVLQNNGNNNLINGALNFPITAGGQLPSGSTLQKLMFGTMTVIDDELTVGHELGSGFLGKAQGFYVASSIDGTSQTMAFTAMFESSHYADTLSFFGVHRTGVSESHLAIMGGTGKYVNAKGFAIVKTIPATNQQQETDGLETVLEFTVYVTY</sequence>
<evidence type="ECO:0000313" key="5">
    <source>
        <dbReference type="Proteomes" id="UP000515121"/>
    </source>
</evidence>
<evidence type="ECO:0000256" key="4">
    <source>
        <dbReference type="RuleBase" id="RU363099"/>
    </source>
</evidence>
<reference evidence="6" key="1">
    <citation type="submission" date="2025-08" db="UniProtKB">
        <authorList>
            <consortium name="RefSeq"/>
        </authorList>
    </citation>
    <scope>IDENTIFICATION</scope>
    <source>
        <tissue evidence="6">Fruit stalk</tissue>
    </source>
</reference>
<evidence type="ECO:0000256" key="2">
    <source>
        <dbReference type="ARBA" id="ARBA00011738"/>
    </source>
</evidence>
<dbReference type="InterPro" id="IPR004265">
    <property type="entry name" value="Dirigent"/>
</dbReference>
<protein>
    <recommendedName>
        <fullName evidence="4">Dirigent protein</fullName>
    </recommendedName>
</protein>
<keyword evidence="4" id="KW-0052">Apoplast</keyword>
<dbReference type="GO" id="GO:0009699">
    <property type="term" value="P:phenylpropanoid biosynthetic process"/>
    <property type="evidence" value="ECO:0007669"/>
    <property type="project" value="UniProtKB-ARBA"/>
</dbReference>
<evidence type="ECO:0000313" key="6">
    <source>
        <dbReference type="RefSeq" id="XP_022764558.1"/>
    </source>
</evidence>
<name>A0A6P6AID0_DURZI</name>
<feature type="chain" id="PRO_5028518050" description="Dirigent protein" evidence="4">
    <location>
        <begin position="22"/>
        <end position="299"/>
    </location>
</feature>
<keyword evidence="4" id="KW-0732">Signal</keyword>
<dbReference type="PANTHER" id="PTHR46215">
    <property type="entry name" value="DIRIGENT PROTEIN 24-RELATED"/>
    <property type="match status" value="1"/>
</dbReference>
<dbReference type="AlphaFoldDB" id="A0A6P6AID0"/>
<comment type="subunit">
    <text evidence="2 4">Homodimer.</text>
</comment>
<organism evidence="5 6">
    <name type="scientific">Durio zibethinus</name>
    <name type="common">Durian</name>
    <dbReference type="NCBI Taxonomy" id="66656"/>
    <lineage>
        <taxon>Eukaryota</taxon>
        <taxon>Viridiplantae</taxon>
        <taxon>Streptophyta</taxon>
        <taxon>Embryophyta</taxon>
        <taxon>Tracheophyta</taxon>
        <taxon>Spermatophyta</taxon>
        <taxon>Magnoliopsida</taxon>
        <taxon>eudicotyledons</taxon>
        <taxon>Gunneridae</taxon>
        <taxon>Pentapetalae</taxon>
        <taxon>rosids</taxon>
        <taxon>malvids</taxon>
        <taxon>Malvales</taxon>
        <taxon>Malvaceae</taxon>
        <taxon>Helicteroideae</taxon>
        <taxon>Durio</taxon>
    </lineage>
</organism>
<dbReference type="OrthoDB" id="1921494at2759"/>
<comment type="function">
    <text evidence="4">Dirigent proteins impart stereoselectivity on the phenoxy radical-coupling reaction, yielding optically active lignans from two molecules of coniferyl alcohol in the biosynthesis of lignans, flavonolignans, and alkaloids and thus plays a central role in plant secondary metabolism.</text>
</comment>
<dbReference type="GO" id="GO:0048046">
    <property type="term" value="C:apoplast"/>
    <property type="evidence" value="ECO:0007669"/>
    <property type="project" value="UniProtKB-SubCell"/>
</dbReference>
<dbReference type="Pfam" id="PF03018">
    <property type="entry name" value="Dirigent"/>
    <property type="match status" value="1"/>
</dbReference>
<dbReference type="Proteomes" id="UP000515121">
    <property type="component" value="Unplaced"/>
</dbReference>